<dbReference type="EMBL" id="CBIT010000253">
    <property type="protein sequence ID" value="CDE34622.1"/>
    <property type="molecule type" value="Genomic_DNA"/>
</dbReference>
<keyword evidence="1" id="KW-0472">Membrane</keyword>
<keyword evidence="1" id="KW-0812">Transmembrane</keyword>
<dbReference type="STRING" id="1263103.BN741_00223"/>
<feature type="transmembrane region" description="Helical" evidence="1">
    <location>
        <begin position="53"/>
        <end position="74"/>
    </location>
</feature>
<organism evidence="2">
    <name type="scientific">Leyella stercorea CAG:629</name>
    <dbReference type="NCBI Taxonomy" id="1263103"/>
    <lineage>
        <taxon>Bacteria</taxon>
        <taxon>Pseudomonadati</taxon>
        <taxon>Bacteroidota</taxon>
        <taxon>Bacteroidia</taxon>
        <taxon>Bacteroidales</taxon>
        <taxon>Prevotellaceae</taxon>
        <taxon>Leyella</taxon>
    </lineage>
</organism>
<dbReference type="RefSeq" id="WP_022429533.1">
    <property type="nucleotide sequence ID" value="NZ_FR899153.1"/>
</dbReference>
<accession>R7H8T9</accession>
<sequence>MEKEEQYIYDRYGKQNPFTVPDGYFDSLRTGLMQHATTTTTTKAIPLWKRWRGYVAAACLVGVITVGLATYWGLKTTDVADTHVAVAGYATVDDDFSDDEYADYTMLDNDDIYSFLANN</sequence>
<dbReference type="AlphaFoldDB" id="R7H8T9"/>
<protein>
    <submittedName>
        <fullName evidence="2">Uncharacterized protein</fullName>
    </submittedName>
</protein>
<proteinExistence type="predicted"/>
<gene>
    <name evidence="2" type="ORF">BN741_00223</name>
</gene>
<evidence type="ECO:0000256" key="1">
    <source>
        <dbReference type="SAM" id="Phobius"/>
    </source>
</evidence>
<evidence type="ECO:0000313" key="2">
    <source>
        <dbReference type="EMBL" id="CDE34622.1"/>
    </source>
</evidence>
<keyword evidence="1" id="KW-1133">Transmembrane helix</keyword>
<dbReference type="Proteomes" id="UP000018072">
    <property type="component" value="Unassembled WGS sequence"/>
</dbReference>
<reference evidence="2" key="1">
    <citation type="submission" date="2012-11" db="EMBL/GenBank/DDBJ databases">
        <title>Dependencies among metagenomic species, viruses, plasmids and units of genetic variation.</title>
        <authorList>
            <person name="Nielsen H.B."/>
            <person name="Almeida M."/>
            <person name="Juncker A.S."/>
            <person name="Rasmussen S."/>
            <person name="Li J."/>
            <person name="Sunagawa S."/>
            <person name="Plichta D."/>
            <person name="Gautier L."/>
            <person name="Le Chatelier E."/>
            <person name="Peletier E."/>
            <person name="Bonde I."/>
            <person name="Nielsen T."/>
            <person name="Manichanh C."/>
            <person name="Arumugam M."/>
            <person name="Batto J."/>
            <person name="Santos M.B.Q.D."/>
            <person name="Blom N."/>
            <person name="Borruel N."/>
            <person name="Burgdorf K.S."/>
            <person name="Boumezbeur F."/>
            <person name="Casellas F."/>
            <person name="Dore J."/>
            <person name="Guarner F."/>
            <person name="Hansen T."/>
            <person name="Hildebrand F."/>
            <person name="Kaas R.S."/>
            <person name="Kennedy S."/>
            <person name="Kristiansen K."/>
            <person name="Kultima J.R."/>
            <person name="Leonard P."/>
            <person name="Levenez F."/>
            <person name="Lund O."/>
            <person name="Moumen B."/>
            <person name="Le Paslier D."/>
            <person name="Pons N."/>
            <person name="Pedersen O."/>
            <person name="Prifti E."/>
            <person name="Qin J."/>
            <person name="Raes J."/>
            <person name="Tap J."/>
            <person name="Tims S."/>
            <person name="Ussery D.W."/>
            <person name="Yamada T."/>
            <person name="MetaHit consortium"/>
            <person name="Renault P."/>
            <person name="Sicheritz-Ponten T."/>
            <person name="Bork P."/>
            <person name="Wang J."/>
            <person name="Brunak S."/>
            <person name="Ehrlich S.D."/>
        </authorList>
    </citation>
    <scope>NUCLEOTIDE SEQUENCE [LARGE SCALE GENOMIC DNA]</scope>
</reference>
<comment type="caution">
    <text evidence="2">The sequence shown here is derived from an EMBL/GenBank/DDBJ whole genome shotgun (WGS) entry which is preliminary data.</text>
</comment>
<name>R7H8T9_9BACT</name>